<dbReference type="Pfam" id="PF18967">
    <property type="entry name" value="PycTM"/>
    <property type="match status" value="1"/>
</dbReference>
<gene>
    <name evidence="10" type="ORF">BU204_27070</name>
</gene>
<dbReference type="EMBL" id="MSIE01000055">
    <property type="protein sequence ID" value="OLF13462.1"/>
    <property type="molecule type" value="Genomic_DNA"/>
</dbReference>
<evidence type="ECO:0000256" key="8">
    <source>
        <dbReference type="SAM" id="Phobius"/>
    </source>
</evidence>
<evidence type="ECO:0000256" key="3">
    <source>
        <dbReference type="ARBA" id="ARBA00022692"/>
    </source>
</evidence>
<evidence type="ECO:0000259" key="9">
    <source>
        <dbReference type="Pfam" id="PF18967"/>
    </source>
</evidence>
<dbReference type="GO" id="GO:0000166">
    <property type="term" value="F:nucleotide binding"/>
    <property type="evidence" value="ECO:0007669"/>
    <property type="project" value="UniProtKB-KW"/>
</dbReference>
<keyword evidence="5 8" id="KW-1133">Transmembrane helix</keyword>
<sequence>MGGFLVKSVPRLPDFDAYPLRAVLLSVATVCVGISALISLRTVAPRLRTGEARSLVYFDHIARRYPTGRGAFIENYVRLATDEGRFLENVIEQVWANSLVARRKFRRVSYAVTFLGLAMVTSGLAVIVHRAWDL</sequence>
<evidence type="ECO:0000313" key="10">
    <source>
        <dbReference type="EMBL" id="OLF13462.1"/>
    </source>
</evidence>
<dbReference type="InterPro" id="IPR043760">
    <property type="entry name" value="PycTM_dom"/>
</dbReference>
<keyword evidence="6" id="KW-0051">Antiviral defense</keyword>
<accession>A0A1Q8CGL8</accession>
<evidence type="ECO:0000256" key="4">
    <source>
        <dbReference type="ARBA" id="ARBA00022741"/>
    </source>
</evidence>
<evidence type="ECO:0000256" key="6">
    <source>
        <dbReference type="ARBA" id="ARBA00023118"/>
    </source>
</evidence>
<evidence type="ECO:0000256" key="2">
    <source>
        <dbReference type="ARBA" id="ARBA00022475"/>
    </source>
</evidence>
<dbReference type="Proteomes" id="UP000185596">
    <property type="component" value="Unassembled WGS sequence"/>
</dbReference>
<comment type="caution">
    <text evidence="10">The sequence shown here is derived from an EMBL/GenBank/DDBJ whole genome shotgun (WGS) entry which is preliminary data.</text>
</comment>
<organism evidence="10 11">
    <name type="scientific">Actinophytocola xanthii</name>
    <dbReference type="NCBI Taxonomy" id="1912961"/>
    <lineage>
        <taxon>Bacteria</taxon>
        <taxon>Bacillati</taxon>
        <taxon>Actinomycetota</taxon>
        <taxon>Actinomycetes</taxon>
        <taxon>Pseudonocardiales</taxon>
        <taxon>Pseudonocardiaceae</taxon>
    </lineage>
</organism>
<dbReference type="GO" id="GO:0051607">
    <property type="term" value="P:defense response to virus"/>
    <property type="evidence" value="ECO:0007669"/>
    <property type="project" value="UniProtKB-KW"/>
</dbReference>
<feature type="transmembrane region" description="Helical" evidence="8">
    <location>
        <begin position="20"/>
        <end position="40"/>
    </location>
</feature>
<evidence type="ECO:0000256" key="5">
    <source>
        <dbReference type="ARBA" id="ARBA00022989"/>
    </source>
</evidence>
<protein>
    <recommendedName>
        <fullName evidence="9">Pycsar effector protein domain-containing protein</fullName>
    </recommendedName>
</protein>
<dbReference type="AlphaFoldDB" id="A0A1Q8CGL8"/>
<keyword evidence="4" id="KW-0547">Nucleotide-binding</keyword>
<keyword evidence="3 8" id="KW-0812">Transmembrane</keyword>
<evidence type="ECO:0000313" key="11">
    <source>
        <dbReference type="Proteomes" id="UP000185596"/>
    </source>
</evidence>
<keyword evidence="2" id="KW-1003">Cell membrane</keyword>
<evidence type="ECO:0000256" key="7">
    <source>
        <dbReference type="ARBA" id="ARBA00023136"/>
    </source>
</evidence>
<evidence type="ECO:0000256" key="1">
    <source>
        <dbReference type="ARBA" id="ARBA00004236"/>
    </source>
</evidence>
<comment type="subcellular location">
    <subcellularLocation>
        <location evidence="1">Cell membrane</location>
    </subcellularLocation>
</comment>
<feature type="domain" description="Pycsar effector protein" evidence="9">
    <location>
        <begin position="11"/>
        <end position="128"/>
    </location>
</feature>
<name>A0A1Q8CGL8_9PSEU</name>
<reference evidence="10 11" key="1">
    <citation type="submission" date="2016-12" db="EMBL/GenBank/DDBJ databases">
        <title>The draft genome sequence of Actinophytocola sp. 11-183.</title>
        <authorList>
            <person name="Wang W."/>
            <person name="Yuan L."/>
        </authorList>
    </citation>
    <scope>NUCLEOTIDE SEQUENCE [LARGE SCALE GENOMIC DNA]</scope>
    <source>
        <strain evidence="10 11">11-183</strain>
    </source>
</reference>
<dbReference type="GO" id="GO:0005886">
    <property type="term" value="C:plasma membrane"/>
    <property type="evidence" value="ECO:0007669"/>
    <property type="project" value="UniProtKB-SubCell"/>
</dbReference>
<keyword evidence="7 8" id="KW-0472">Membrane</keyword>
<feature type="transmembrane region" description="Helical" evidence="8">
    <location>
        <begin position="108"/>
        <end position="132"/>
    </location>
</feature>
<keyword evidence="11" id="KW-1185">Reference proteome</keyword>
<proteinExistence type="predicted"/>